<dbReference type="PANTHER" id="PTHR46282:SF2">
    <property type="entry name" value="LEUCINE-RICH MELANOCYTE DIFFERENTIATION-ASSOCIATED PROTEIN"/>
    <property type="match status" value="1"/>
</dbReference>
<proteinExistence type="predicted"/>
<accession>A0A914XXG5</accession>
<name>A0A914XXG5_9BILA</name>
<dbReference type="PROSITE" id="PS51450">
    <property type="entry name" value="LRR"/>
    <property type="match status" value="1"/>
</dbReference>
<protein>
    <submittedName>
        <fullName evidence="2">Uncharacterized protein</fullName>
    </submittedName>
</protein>
<dbReference type="AlphaFoldDB" id="A0A914XXG5"/>
<dbReference type="InterPro" id="IPR001611">
    <property type="entry name" value="Leu-rich_rpt"/>
</dbReference>
<dbReference type="InterPro" id="IPR043313">
    <property type="entry name" value="LRMDA"/>
</dbReference>
<dbReference type="PANTHER" id="PTHR46282">
    <property type="entry name" value="LEUCINE-RICH MELANOCYTE DIFFERENTIATION-ASSOCIATED PROTEIN"/>
    <property type="match status" value="1"/>
</dbReference>
<dbReference type="WBParaSite" id="PSU_v2.g10441.t1">
    <property type="protein sequence ID" value="PSU_v2.g10441.t1"/>
    <property type="gene ID" value="PSU_v2.g10441"/>
</dbReference>
<organism evidence="1 2">
    <name type="scientific">Panagrolaimus superbus</name>
    <dbReference type="NCBI Taxonomy" id="310955"/>
    <lineage>
        <taxon>Eukaryota</taxon>
        <taxon>Metazoa</taxon>
        <taxon>Ecdysozoa</taxon>
        <taxon>Nematoda</taxon>
        <taxon>Chromadorea</taxon>
        <taxon>Rhabditida</taxon>
        <taxon>Tylenchina</taxon>
        <taxon>Panagrolaimomorpha</taxon>
        <taxon>Panagrolaimoidea</taxon>
        <taxon>Panagrolaimidae</taxon>
        <taxon>Panagrolaimus</taxon>
    </lineage>
</organism>
<dbReference type="Gene3D" id="3.80.10.10">
    <property type="entry name" value="Ribonuclease Inhibitor"/>
    <property type="match status" value="1"/>
</dbReference>
<sequence length="163" mass="18407">MIHSACASRSHSTVSAPELLARIGCEDFKVVDLSELNLYNLPDVILDKSDKIEHLILDENHLTEEFLEDACFPNLKSLSLNSNNIKNIRVFLQFISWKCPKLVFLSLIGNPGWPHPILCNNAKLYQNCVKTVCKFLPKLQFVDSMPTPNVQNSSCHVPECRIA</sequence>
<reference evidence="2" key="1">
    <citation type="submission" date="2022-11" db="UniProtKB">
        <authorList>
            <consortium name="WormBaseParasite"/>
        </authorList>
    </citation>
    <scope>IDENTIFICATION</scope>
</reference>
<keyword evidence="1" id="KW-1185">Reference proteome</keyword>
<dbReference type="Proteomes" id="UP000887577">
    <property type="component" value="Unplaced"/>
</dbReference>
<evidence type="ECO:0000313" key="1">
    <source>
        <dbReference type="Proteomes" id="UP000887577"/>
    </source>
</evidence>
<evidence type="ECO:0000313" key="2">
    <source>
        <dbReference type="WBParaSite" id="PSU_v2.g10441.t1"/>
    </source>
</evidence>
<dbReference type="SUPFAM" id="SSF52058">
    <property type="entry name" value="L domain-like"/>
    <property type="match status" value="1"/>
</dbReference>
<dbReference type="InterPro" id="IPR032675">
    <property type="entry name" value="LRR_dom_sf"/>
</dbReference>